<name>A0A9P6KTH6_9PLEO</name>
<accession>A0A9P6KTH6</accession>
<organism evidence="1 2">
    <name type="scientific">Paraphaeosphaeria minitans</name>
    <dbReference type="NCBI Taxonomy" id="565426"/>
    <lineage>
        <taxon>Eukaryota</taxon>
        <taxon>Fungi</taxon>
        <taxon>Dikarya</taxon>
        <taxon>Ascomycota</taxon>
        <taxon>Pezizomycotina</taxon>
        <taxon>Dothideomycetes</taxon>
        <taxon>Pleosporomycetidae</taxon>
        <taxon>Pleosporales</taxon>
        <taxon>Massarineae</taxon>
        <taxon>Didymosphaeriaceae</taxon>
        <taxon>Paraphaeosphaeria</taxon>
    </lineage>
</organism>
<reference evidence="1" key="1">
    <citation type="journal article" date="2020" name="Mol. Plant Microbe Interact.">
        <title>Genome Sequence of the Biocontrol Agent Coniothyrium minitans strain Conio (IMI 134523).</title>
        <authorList>
            <person name="Patel D."/>
            <person name="Shittu T.A."/>
            <person name="Baroncelli R."/>
            <person name="Muthumeenakshi S."/>
            <person name="Osborne T.H."/>
            <person name="Janganan T.K."/>
            <person name="Sreenivasaprasad S."/>
        </authorList>
    </citation>
    <scope>NUCLEOTIDE SEQUENCE</scope>
    <source>
        <strain evidence="1">Conio</strain>
    </source>
</reference>
<dbReference type="AlphaFoldDB" id="A0A9P6KTH6"/>
<sequence>MLVLLAPGDLTFRALRDNAAIDQENRDVGAAPNSQDNGSEHLHGLFIIVVVEGDEKKVDTCVADWLWGGIIVLLEGDSVLDIS</sequence>
<evidence type="ECO:0000313" key="1">
    <source>
        <dbReference type="EMBL" id="KAF9737951.1"/>
    </source>
</evidence>
<comment type="caution">
    <text evidence="1">The sequence shown here is derived from an EMBL/GenBank/DDBJ whole genome shotgun (WGS) entry which is preliminary data.</text>
</comment>
<gene>
    <name evidence="1" type="ORF">PMIN01_03234</name>
</gene>
<dbReference type="Proteomes" id="UP000756921">
    <property type="component" value="Unassembled WGS sequence"/>
</dbReference>
<dbReference type="EMBL" id="WJXW01000003">
    <property type="protein sequence ID" value="KAF9737951.1"/>
    <property type="molecule type" value="Genomic_DNA"/>
</dbReference>
<proteinExistence type="predicted"/>
<keyword evidence="2" id="KW-1185">Reference proteome</keyword>
<protein>
    <submittedName>
        <fullName evidence="1">Uncharacterized protein</fullName>
    </submittedName>
</protein>
<evidence type="ECO:0000313" key="2">
    <source>
        <dbReference type="Proteomes" id="UP000756921"/>
    </source>
</evidence>